<dbReference type="EMBL" id="JASCZI010271919">
    <property type="protein sequence ID" value="MED6217594.1"/>
    <property type="molecule type" value="Genomic_DNA"/>
</dbReference>
<proteinExistence type="predicted"/>
<sequence>MPQNDNVHQDANGGAHFESNNQEQEEGPQNSNAHEGGTQVRPQRRHHARPAPTGQRILPGREEGDAPRIVVPRPNATGPNDEPDEYQYQSEELHSPPGSDNEDGPTVFPQHNPDTPYDRID</sequence>
<keyword evidence="3" id="KW-1185">Reference proteome</keyword>
<evidence type="ECO:0000313" key="2">
    <source>
        <dbReference type="EMBL" id="MED6217594.1"/>
    </source>
</evidence>
<feature type="region of interest" description="Disordered" evidence="1">
    <location>
        <begin position="1"/>
        <end position="121"/>
    </location>
</feature>
<gene>
    <name evidence="2" type="ORF">PIB30_019185</name>
</gene>
<organism evidence="2 3">
    <name type="scientific">Stylosanthes scabra</name>
    <dbReference type="NCBI Taxonomy" id="79078"/>
    <lineage>
        <taxon>Eukaryota</taxon>
        <taxon>Viridiplantae</taxon>
        <taxon>Streptophyta</taxon>
        <taxon>Embryophyta</taxon>
        <taxon>Tracheophyta</taxon>
        <taxon>Spermatophyta</taxon>
        <taxon>Magnoliopsida</taxon>
        <taxon>eudicotyledons</taxon>
        <taxon>Gunneridae</taxon>
        <taxon>Pentapetalae</taxon>
        <taxon>rosids</taxon>
        <taxon>fabids</taxon>
        <taxon>Fabales</taxon>
        <taxon>Fabaceae</taxon>
        <taxon>Papilionoideae</taxon>
        <taxon>50 kb inversion clade</taxon>
        <taxon>dalbergioids sensu lato</taxon>
        <taxon>Dalbergieae</taxon>
        <taxon>Pterocarpus clade</taxon>
        <taxon>Stylosanthes</taxon>
    </lineage>
</organism>
<feature type="compositionally biased region" description="Polar residues" evidence="1">
    <location>
        <begin position="18"/>
        <end position="33"/>
    </location>
</feature>
<accession>A0ABU6Z4Y1</accession>
<evidence type="ECO:0000256" key="1">
    <source>
        <dbReference type="SAM" id="MobiDB-lite"/>
    </source>
</evidence>
<dbReference type="Proteomes" id="UP001341840">
    <property type="component" value="Unassembled WGS sequence"/>
</dbReference>
<name>A0ABU6Z4Y1_9FABA</name>
<evidence type="ECO:0000313" key="3">
    <source>
        <dbReference type="Proteomes" id="UP001341840"/>
    </source>
</evidence>
<protein>
    <submittedName>
        <fullName evidence="2">Uncharacterized protein</fullName>
    </submittedName>
</protein>
<reference evidence="2 3" key="1">
    <citation type="journal article" date="2023" name="Plants (Basel)">
        <title>Bridging the Gap: Combining Genomics and Transcriptomics Approaches to Understand Stylosanthes scabra, an Orphan Legume from the Brazilian Caatinga.</title>
        <authorList>
            <person name="Ferreira-Neto J.R.C."/>
            <person name="da Silva M.D."/>
            <person name="Binneck E."/>
            <person name="de Melo N.F."/>
            <person name="da Silva R.H."/>
            <person name="de Melo A.L.T.M."/>
            <person name="Pandolfi V."/>
            <person name="Bustamante F.O."/>
            <person name="Brasileiro-Vidal A.C."/>
            <person name="Benko-Iseppon A.M."/>
        </authorList>
    </citation>
    <scope>NUCLEOTIDE SEQUENCE [LARGE SCALE GENOMIC DNA]</scope>
    <source>
        <tissue evidence="2">Leaves</tissue>
    </source>
</reference>
<comment type="caution">
    <text evidence="2">The sequence shown here is derived from an EMBL/GenBank/DDBJ whole genome shotgun (WGS) entry which is preliminary data.</text>
</comment>